<evidence type="ECO:0000256" key="3">
    <source>
        <dbReference type="ARBA" id="ARBA00022475"/>
    </source>
</evidence>
<feature type="transmembrane region" description="Helical" evidence="7">
    <location>
        <begin position="199"/>
        <end position="219"/>
    </location>
</feature>
<dbReference type="GO" id="GO:0016020">
    <property type="term" value="C:membrane"/>
    <property type="evidence" value="ECO:0007669"/>
    <property type="project" value="UniProtKB-SubCell"/>
</dbReference>
<feature type="transmembrane region" description="Helical" evidence="7">
    <location>
        <begin position="6"/>
        <end position="26"/>
    </location>
</feature>
<feature type="transmembrane region" description="Helical" evidence="7">
    <location>
        <begin position="96"/>
        <end position="116"/>
    </location>
</feature>
<organism evidence="8 9">
    <name type="scientific">Marinovum algicola</name>
    <dbReference type="NCBI Taxonomy" id="42444"/>
    <lineage>
        <taxon>Bacteria</taxon>
        <taxon>Pseudomonadati</taxon>
        <taxon>Pseudomonadota</taxon>
        <taxon>Alphaproteobacteria</taxon>
        <taxon>Rhodobacterales</taxon>
        <taxon>Roseobacteraceae</taxon>
        <taxon>Marinovum</taxon>
    </lineage>
</organism>
<keyword evidence="5 7" id="KW-1133">Transmembrane helix</keyword>
<feature type="transmembrane region" description="Helical" evidence="7">
    <location>
        <begin position="38"/>
        <end position="57"/>
    </location>
</feature>
<dbReference type="GeneID" id="80818781"/>
<dbReference type="Proteomes" id="UP000182932">
    <property type="component" value="Unassembled WGS sequence"/>
</dbReference>
<dbReference type="AlphaFoldDB" id="A0A975ZNT0"/>
<evidence type="ECO:0000313" key="9">
    <source>
        <dbReference type="Proteomes" id="UP000182932"/>
    </source>
</evidence>
<dbReference type="InterPro" id="IPR004776">
    <property type="entry name" value="Mem_transp_PIN-like"/>
</dbReference>
<keyword evidence="2" id="KW-0813">Transport</keyword>
<dbReference type="PANTHER" id="PTHR36838:SF3">
    <property type="entry name" value="TRANSPORTER AUXIN EFFLUX CARRIER EC FAMILY"/>
    <property type="match status" value="1"/>
</dbReference>
<feature type="transmembrane region" description="Helical" evidence="7">
    <location>
        <begin position="260"/>
        <end position="281"/>
    </location>
</feature>
<gene>
    <name evidence="8" type="ORF">SAMN04487940_108112</name>
</gene>
<reference evidence="8 9" key="1">
    <citation type="submission" date="2016-10" db="EMBL/GenBank/DDBJ databases">
        <authorList>
            <person name="Varghese N."/>
            <person name="Submissions S."/>
        </authorList>
    </citation>
    <scope>NUCLEOTIDE SEQUENCE [LARGE SCALE GENOMIC DNA]</scope>
    <source>
        <strain evidence="8 9">FF3</strain>
    </source>
</reference>
<evidence type="ECO:0008006" key="10">
    <source>
        <dbReference type="Google" id="ProtNLM"/>
    </source>
</evidence>
<feature type="transmembrane region" description="Helical" evidence="7">
    <location>
        <begin position="167"/>
        <end position="193"/>
    </location>
</feature>
<evidence type="ECO:0000256" key="7">
    <source>
        <dbReference type="SAM" id="Phobius"/>
    </source>
</evidence>
<keyword evidence="4 7" id="KW-0812">Transmembrane</keyword>
<dbReference type="Pfam" id="PF03547">
    <property type="entry name" value="Mem_trans"/>
    <property type="match status" value="1"/>
</dbReference>
<keyword evidence="6 7" id="KW-0472">Membrane</keyword>
<sequence>MLDILAITGVIFVLIGIGFLSVRLGVFTSTDMDALGKFVINLALPALILRAVSTRPLGEIANLGYLGAVLFGSLAVFALGYLWTRRVTGGTVRQSTFAAMGMSCANSGFIGYPILLMALPEVAATALALNMIVENLVMIPLVLVMAERAAGGDLTGGRLVRKIAARLARNPILIALVLGLAISASGITLPVLIDRPIDILASASAAVSLAVIGGSVAALRLRTARASVFHVVAGKLLGHPAAVALGLLLMAALGQRVSDPLLASAAVILAATPAMAIYPILAQRYGDDRNASLAMLVMTALSFLTISAMLAIALP</sequence>
<keyword evidence="9" id="KW-1185">Reference proteome</keyword>
<dbReference type="EMBL" id="FNYY01000008">
    <property type="protein sequence ID" value="SEJ64674.1"/>
    <property type="molecule type" value="Genomic_DNA"/>
</dbReference>
<feature type="transmembrane region" description="Helical" evidence="7">
    <location>
        <begin position="63"/>
        <end position="84"/>
    </location>
</feature>
<protein>
    <recommendedName>
        <fullName evidence="10">AEC family transporter</fullName>
    </recommendedName>
</protein>
<evidence type="ECO:0000256" key="6">
    <source>
        <dbReference type="ARBA" id="ARBA00023136"/>
    </source>
</evidence>
<evidence type="ECO:0000256" key="5">
    <source>
        <dbReference type="ARBA" id="ARBA00022989"/>
    </source>
</evidence>
<evidence type="ECO:0000256" key="2">
    <source>
        <dbReference type="ARBA" id="ARBA00022448"/>
    </source>
</evidence>
<keyword evidence="3" id="KW-1003">Cell membrane</keyword>
<dbReference type="PANTHER" id="PTHR36838">
    <property type="entry name" value="AUXIN EFFLUX CARRIER FAMILY PROTEIN"/>
    <property type="match status" value="1"/>
</dbReference>
<evidence type="ECO:0000313" key="8">
    <source>
        <dbReference type="EMBL" id="SEJ64674.1"/>
    </source>
</evidence>
<name>A0A975ZNT0_9RHOB</name>
<evidence type="ECO:0000256" key="1">
    <source>
        <dbReference type="ARBA" id="ARBA00004141"/>
    </source>
</evidence>
<feature type="transmembrane region" description="Helical" evidence="7">
    <location>
        <begin position="293"/>
        <end position="314"/>
    </location>
</feature>
<accession>A0A975ZNT0</accession>
<dbReference type="RefSeq" id="WP_048529379.1">
    <property type="nucleotide sequence ID" value="NZ_CATLQZ010000006.1"/>
</dbReference>
<comment type="subcellular location">
    <subcellularLocation>
        <location evidence="1">Membrane</location>
        <topology evidence="1">Multi-pass membrane protein</topology>
    </subcellularLocation>
</comment>
<comment type="caution">
    <text evidence="8">The sequence shown here is derived from an EMBL/GenBank/DDBJ whole genome shotgun (WGS) entry which is preliminary data.</text>
</comment>
<feature type="transmembrane region" description="Helical" evidence="7">
    <location>
        <begin position="122"/>
        <end position="146"/>
    </location>
</feature>
<proteinExistence type="predicted"/>
<feature type="transmembrane region" description="Helical" evidence="7">
    <location>
        <begin position="231"/>
        <end position="254"/>
    </location>
</feature>
<evidence type="ECO:0000256" key="4">
    <source>
        <dbReference type="ARBA" id="ARBA00022692"/>
    </source>
</evidence>
<dbReference type="GO" id="GO:0055085">
    <property type="term" value="P:transmembrane transport"/>
    <property type="evidence" value="ECO:0007669"/>
    <property type="project" value="InterPro"/>
</dbReference>